<dbReference type="Gene3D" id="2.120.10.30">
    <property type="entry name" value="TolB, C-terminal domain"/>
    <property type="match status" value="1"/>
</dbReference>
<evidence type="ECO:0000256" key="3">
    <source>
        <dbReference type="SAM" id="MobiDB-lite"/>
    </source>
</evidence>
<evidence type="ECO:0000313" key="5">
    <source>
        <dbReference type="Proteomes" id="UP000604046"/>
    </source>
</evidence>
<keyword evidence="5" id="KW-1185">Reference proteome</keyword>
<feature type="region of interest" description="Disordered" evidence="3">
    <location>
        <begin position="1"/>
        <end position="27"/>
    </location>
</feature>
<dbReference type="AlphaFoldDB" id="A0A812RIY3"/>
<evidence type="ECO:0000313" key="4">
    <source>
        <dbReference type="EMBL" id="CAE7442038.1"/>
    </source>
</evidence>
<dbReference type="InterPro" id="IPR001258">
    <property type="entry name" value="NHL_repeat"/>
</dbReference>
<dbReference type="GO" id="GO:0000209">
    <property type="term" value="P:protein polyubiquitination"/>
    <property type="evidence" value="ECO:0007669"/>
    <property type="project" value="TreeGrafter"/>
</dbReference>
<organism evidence="4 5">
    <name type="scientific">Symbiodinium natans</name>
    <dbReference type="NCBI Taxonomy" id="878477"/>
    <lineage>
        <taxon>Eukaryota</taxon>
        <taxon>Sar</taxon>
        <taxon>Alveolata</taxon>
        <taxon>Dinophyceae</taxon>
        <taxon>Suessiales</taxon>
        <taxon>Symbiodiniaceae</taxon>
        <taxon>Symbiodinium</taxon>
    </lineage>
</organism>
<dbReference type="Proteomes" id="UP000604046">
    <property type="component" value="Unassembled WGS sequence"/>
</dbReference>
<evidence type="ECO:0000256" key="2">
    <source>
        <dbReference type="PROSITE-ProRule" id="PRU00504"/>
    </source>
</evidence>
<dbReference type="EMBL" id="CAJNDS010002342">
    <property type="protein sequence ID" value="CAE7442038.1"/>
    <property type="molecule type" value="Genomic_DNA"/>
</dbReference>
<dbReference type="PANTHER" id="PTHR24104:SF25">
    <property type="entry name" value="PROTEIN LIN-41"/>
    <property type="match status" value="1"/>
</dbReference>
<dbReference type="GO" id="GO:0061630">
    <property type="term" value="F:ubiquitin protein ligase activity"/>
    <property type="evidence" value="ECO:0007669"/>
    <property type="project" value="TreeGrafter"/>
</dbReference>
<comment type="caution">
    <text evidence="4">The sequence shown here is derived from an EMBL/GenBank/DDBJ whole genome shotgun (WGS) entry which is preliminary data.</text>
</comment>
<gene>
    <name evidence="4" type="primary">trim71</name>
    <name evidence="4" type="ORF">SNAT2548_LOCUS24035</name>
</gene>
<dbReference type="SUPFAM" id="SSF101898">
    <property type="entry name" value="NHL repeat"/>
    <property type="match status" value="1"/>
</dbReference>
<dbReference type="PROSITE" id="PS51125">
    <property type="entry name" value="NHL"/>
    <property type="match status" value="1"/>
</dbReference>
<keyword evidence="1" id="KW-0677">Repeat</keyword>
<dbReference type="OrthoDB" id="342730at2759"/>
<dbReference type="GO" id="GO:0043161">
    <property type="term" value="P:proteasome-mediated ubiquitin-dependent protein catabolic process"/>
    <property type="evidence" value="ECO:0007669"/>
    <property type="project" value="TreeGrafter"/>
</dbReference>
<sequence length="367" mass="39816">MAESPAMESLRAKEEAAQEVPIEQEDSSARMRLHVSRMCGAGQMLEVGRDCNLHDFKSLLVEKGLAQEGLAVDFIIDGTLVSPEGYMTKLAELSAVDDSHITVITRRSHDYGQIHDVQRRVKSQRWPQGVVTTLEGQLYVCHYEGWLQVYDLDLQLQKEAHLGELVRHPSQMAMSPDGELVMACAGGNVVAVDPVTFEHKWTYRGSAKSTGVAIWGGEIFRSQIDSGTVQVLDRATGAELRTLEGFQRPSGLCAFDGGLLVADRGADVVWLVDTEGSRKAIGKGELSHPNDVAVDLAGNLLVMDTGNERIAVFRPDGSAMCGILAGTFKDFGNTHSYISVNPINGTISVSMDDAHYVAILAPPIHSA</sequence>
<dbReference type="PANTHER" id="PTHR24104">
    <property type="entry name" value="E3 UBIQUITIN-PROTEIN LIGASE NHLRC1-RELATED"/>
    <property type="match status" value="1"/>
</dbReference>
<proteinExistence type="predicted"/>
<dbReference type="InterPro" id="IPR050952">
    <property type="entry name" value="TRIM-NHL_E3_ligases"/>
</dbReference>
<name>A0A812RIY3_9DINO</name>
<feature type="repeat" description="NHL" evidence="2">
    <location>
        <begin position="282"/>
        <end position="316"/>
    </location>
</feature>
<reference evidence="4" key="1">
    <citation type="submission" date="2021-02" db="EMBL/GenBank/DDBJ databases">
        <authorList>
            <person name="Dougan E. K."/>
            <person name="Rhodes N."/>
            <person name="Thang M."/>
            <person name="Chan C."/>
        </authorList>
    </citation>
    <scope>NUCLEOTIDE SEQUENCE</scope>
</reference>
<dbReference type="GO" id="GO:0008270">
    <property type="term" value="F:zinc ion binding"/>
    <property type="evidence" value="ECO:0007669"/>
    <property type="project" value="UniProtKB-KW"/>
</dbReference>
<protein>
    <submittedName>
        <fullName evidence="4">Trim71 protein</fullName>
    </submittedName>
</protein>
<dbReference type="InterPro" id="IPR011042">
    <property type="entry name" value="6-blade_b-propeller_TolB-like"/>
</dbReference>
<evidence type="ECO:0000256" key="1">
    <source>
        <dbReference type="ARBA" id="ARBA00022737"/>
    </source>
</evidence>
<accession>A0A812RIY3</accession>